<reference evidence="2 3" key="1">
    <citation type="submission" date="2017-05" db="EMBL/GenBank/DDBJ databases">
        <authorList>
            <person name="Song R."/>
            <person name="Chenine A.L."/>
            <person name="Ruprecht R.M."/>
        </authorList>
    </citation>
    <scope>NUCLEOTIDE SEQUENCE [LARGE SCALE GENOMIC DNA]</scope>
    <source>
        <strain evidence="2 3">CECT 7927</strain>
    </source>
</reference>
<proteinExistence type="predicted"/>
<dbReference type="AlphaFoldDB" id="A0A1Y6IN33"/>
<sequence>MFSHIVVGSNDIEKSKIFYDALMEVLGYSAGIIDAKGRCLYINPEGNFVVTSPVNGEEATSGNGMTIGFKVTSPELVDAWHEAGVTSGGIACEDPPGVRSSAGREMYLAYLRDPTGNKLCAMHLISQ</sequence>
<evidence type="ECO:0000313" key="4">
    <source>
        <dbReference type="Proteomes" id="UP001283366"/>
    </source>
</evidence>
<dbReference type="Gene3D" id="3.10.180.10">
    <property type="entry name" value="2,3-Dihydroxybiphenyl 1,2-Dioxygenase, domain 1"/>
    <property type="match status" value="1"/>
</dbReference>
<protein>
    <submittedName>
        <fullName evidence="2">Glyoxalase-like domain protein</fullName>
    </submittedName>
    <submittedName>
        <fullName evidence="1">VOC family protein</fullName>
    </submittedName>
</protein>
<organism evidence="2 3">
    <name type="scientific">Vibrio mangrovi</name>
    <dbReference type="NCBI Taxonomy" id="474394"/>
    <lineage>
        <taxon>Bacteria</taxon>
        <taxon>Pseudomonadati</taxon>
        <taxon>Pseudomonadota</taxon>
        <taxon>Gammaproteobacteria</taxon>
        <taxon>Vibrionales</taxon>
        <taxon>Vibrionaceae</taxon>
        <taxon>Vibrio</taxon>
    </lineage>
</organism>
<keyword evidence="4" id="KW-1185">Reference proteome</keyword>
<evidence type="ECO:0000313" key="2">
    <source>
        <dbReference type="EMBL" id="SMR99057.1"/>
    </source>
</evidence>
<name>A0A1Y6IN33_9VIBR</name>
<evidence type="ECO:0000313" key="3">
    <source>
        <dbReference type="Proteomes" id="UP000196125"/>
    </source>
</evidence>
<dbReference type="EMBL" id="JAWRCO010000001">
    <property type="protein sequence ID" value="MDW6004146.1"/>
    <property type="molecule type" value="Genomic_DNA"/>
</dbReference>
<dbReference type="InterPro" id="IPR029068">
    <property type="entry name" value="Glyas_Bleomycin-R_OHBP_Dase"/>
</dbReference>
<dbReference type="SUPFAM" id="SSF54593">
    <property type="entry name" value="Glyoxalase/Bleomycin resistance protein/Dihydroxybiphenyl dioxygenase"/>
    <property type="match status" value="1"/>
</dbReference>
<dbReference type="PANTHER" id="PTHR35006:SF1">
    <property type="entry name" value="BLL2941 PROTEIN"/>
    <property type="match status" value="1"/>
</dbReference>
<evidence type="ECO:0000313" key="1">
    <source>
        <dbReference type="EMBL" id="MDW6004146.1"/>
    </source>
</evidence>
<accession>A0A1Y6IN33</accession>
<dbReference type="OrthoDB" id="9800438at2"/>
<dbReference type="Proteomes" id="UP001283366">
    <property type="component" value="Unassembled WGS sequence"/>
</dbReference>
<dbReference type="EMBL" id="FXXI01000001">
    <property type="protein sequence ID" value="SMR99057.1"/>
    <property type="molecule type" value="Genomic_DNA"/>
</dbReference>
<dbReference type="RefSeq" id="WP_087479120.1">
    <property type="nucleotide sequence ID" value="NZ_AP024883.1"/>
</dbReference>
<gene>
    <name evidence="1" type="ORF">SBX37_14895</name>
    <name evidence="2" type="ORF">VIM7927_00279</name>
</gene>
<reference evidence="1 4" key="2">
    <citation type="submission" date="2023-11" db="EMBL/GenBank/DDBJ databases">
        <title>Plant-associative lifestyle of Vibrio porteresiae and its evolutionary dynamics.</title>
        <authorList>
            <person name="Rameshkumar N."/>
            <person name="Kirti K."/>
        </authorList>
    </citation>
    <scope>NUCLEOTIDE SEQUENCE [LARGE SCALE GENOMIC DNA]</scope>
    <source>
        <strain evidence="1 4">MSSRF38</strain>
    </source>
</reference>
<dbReference type="CDD" id="cd07262">
    <property type="entry name" value="VOC_like"/>
    <property type="match status" value="1"/>
</dbReference>
<dbReference type="PANTHER" id="PTHR35006">
    <property type="entry name" value="GLYOXALASE FAMILY PROTEIN (AFU_ORTHOLOGUE AFUA_5G14830)"/>
    <property type="match status" value="1"/>
</dbReference>
<dbReference type="Proteomes" id="UP000196125">
    <property type="component" value="Unassembled WGS sequence"/>
</dbReference>